<reference evidence="8 9" key="1">
    <citation type="submission" date="2024-09" db="EMBL/GenBank/DDBJ databases">
        <authorList>
            <person name="Ruan L."/>
        </authorList>
    </citation>
    <scope>NUCLEOTIDE SEQUENCE [LARGE SCALE GENOMIC DNA]</scope>
    <source>
        <strain evidence="8 9">D33</strain>
    </source>
</reference>
<dbReference type="RefSeq" id="WP_375533309.1">
    <property type="nucleotide sequence ID" value="NZ_JBHIRX010000026.1"/>
</dbReference>
<dbReference type="InterPro" id="IPR050490">
    <property type="entry name" value="Bact_solute-bd_prot1"/>
</dbReference>
<evidence type="ECO:0000256" key="3">
    <source>
        <dbReference type="ARBA" id="ARBA00023136"/>
    </source>
</evidence>
<protein>
    <submittedName>
        <fullName evidence="8">Extracellular solute-binding protein</fullName>
    </submittedName>
</protein>
<keyword evidence="1" id="KW-1003">Cell membrane</keyword>
<feature type="chain" id="PRO_5045257686" evidence="7">
    <location>
        <begin position="23"/>
        <end position="577"/>
    </location>
</feature>
<organism evidence="8 9">
    <name type="scientific">Paenibacillus terreus</name>
    <dbReference type="NCBI Taxonomy" id="1387834"/>
    <lineage>
        <taxon>Bacteria</taxon>
        <taxon>Bacillati</taxon>
        <taxon>Bacillota</taxon>
        <taxon>Bacilli</taxon>
        <taxon>Bacillales</taxon>
        <taxon>Paenibacillaceae</taxon>
        <taxon>Paenibacillus</taxon>
    </lineage>
</organism>
<dbReference type="Proteomes" id="UP001580407">
    <property type="component" value="Unassembled WGS sequence"/>
</dbReference>
<dbReference type="PANTHER" id="PTHR43649">
    <property type="entry name" value="ARABINOSE-BINDING PROTEIN-RELATED"/>
    <property type="match status" value="1"/>
</dbReference>
<dbReference type="InterPro" id="IPR006059">
    <property type="entry name" value="SBP"/>
</dbReference>
<sequence length="577" mass="64308">MRRRTGILAVSVLLVLSLIVSACSSESSSSNTQDSPSQTETTLQSEQANPEDLYFGKYEPSIYVSTVRILSPAMRFENGETIDSNVWYQEYEKKLGIKLKNEWSVTGDEPGGQGEQKMNVTIASGSLPDIVPLTASQLRQLADAGKLADITEVFEKYASPMTKDIFSQAGSAPLASATFDGKLLAIPTVASINNGVPLIFIRTDWMDKLNLKPPKTMDDVYKIMDAFVNQDPDGNGKKDTYGMALNKDLYGFFATLEGFFNSYHAYPRYGGKANWVEDGNGNLIFGSIQPEVKTALGKLQELYKKGYIDREFGVKDWSKEKELVASGKIGLYYGGMSTPIVINDMRMNDPNADWQAFPLVSVDDQPVKPQVDGIALGSPQYLAVSKDAKNPEALIKMINLFFEVFYGKSYTTEQVDKLGTSPTDGVERWMYSIYTGEPEKNLNTHRLLKEIVNGSKDKSALNNEQKSAYTSVMKALSGEKLEPMEWALNRVFGPENSSFNVIDQYVNDNMLQPNAFAAVSTSTMLKRDSTLQKLELETFSKIIMGEPLDSFDQFVENWKKLGGDEMTKEVNDWYKSR</sequence>
<evidence type="ECO:0000256" key="4">
    <source>
        <dbReference type="ARBA" id="ARBA00023139"/>
    </source>
</evidence>
<comment type="caution">
    <text evidence="8">The sequence shown here is derived from an EMBL/GenBank/DDBJ whole genome shotgun (WGS) entry which is preliminary data.</text>
</comment>
<evidence type="ECO:0000313" key="8">
    <source>
        <dbReference type="EMBL" id="MFB5684093.1"/>
    </source>
</evidence>
<keyword evidence="3" id="KW-0472">Membrane</keyword>
<keyword evidence="4" id="KW-0564">Palmitate</keyword>
<dbReference type="EMBL" id="JBHILM010000035">
    <property type="protein sequence ID" value="MFB5684093.1"/>
    <property type="molecule type" value="Genomic_DNA"/>
</dbReference>
<evidence type="ECO:0000313" key="9">
    <source>
        <dbReference type="Proteomes" id="UP001580407"/>
    </source>
</evidence>
<feature type="compositionally biased region" description="Low complexity" evidence="6">
    <location>
        <begin position="26"/>
        <end position="37"/>
    </location>
</feature>
<dbReference type="CDD" id="cd13580">
    <property type="entry name" value="PBP2_AlgQ_like_1"/>
    <property type="match status" value="1"/>
</dbReference>
<feature type="signal peptide" evidence="7">
    <location>
        <begin position="1"/>
        <end position="22"/>
    </location>
</feature>
<keyword evidence="9" id="KW-1185">Reference proteome</keyword>
<feature type="compositionally biased region" description="Polar residues" evidence="6">
    <location>
        <begin position="38"/>
        <end position="48"/>
    </location>
</feature>
<dbReference type="PROSITE" id="PS51257">
    <property type="entry name" value="PROKAR_LIPOPROTEIN"/>
    <property type="match status" value="1"/>
</dbReference>
<accession>A0ABV5BEE9</accession>
<gene>
    <name evidence="8" type="ORF">ACE3NQ_24595</name>
</gene>
<dbReference type="Pfam" id="PF01547">
    <property type="entry name" value="SBP_bac_1"/>
    <property type="match status" value="1"/>
</dbReference>
<proteinExistence type="predicted"/>
<evidence type="ECO:0000256" key="5">
    <source>
        <dbReference type="ARBA" id="ARBA00023288"/>
    </source>
</evidence>
<evidence type="ECO:0000256" key="1">
    <source>
        <dbReference type="ARBA" id="ARBA00022475"/>
    </source>
</evidence>
<feature type="region of interest" description="Disordered" evidence="6">
    <location>
        <begin position="26"/>
        <end position="50"/>
    </location>
</feature>
<keyword evidence="5" id="KW-0449">Lipoprotein</keyword>
<dbReference type="Gene3D" id="3.40.190.10">
    <property type="entry name" value="Periplasmic binding protein-like II"/>
    <property type="match status" value="3"/>
</dbReference>
<name>A0ABV5BEE9_9BACL</name>
<evidence type="ECO:0000256" key="7">
    <source>
        <dbReference type="SAM" id="SignalP"/>
    </source>
</evidence>
<evidence type="ECO:0000256" key="2">
    <source>
        <dbReference type="ARBA" id="ARBA00022729"/>
    </source>
</evidence>
<evidence type="ECO:0000256" key="6">
    <source>
        <dbReference type="SAM" id="MobiDB-lite"/>
    </source>
</evidence>
<dbReference type="PANTHER" id="PTHR43649:SF33">
    <property type="entry name" value="POLYGALACTURONAN_RHAMNOGALACTURONAN-BINDING PROTEIN YTCQ"/>
    <property type="match status" value="1"/>
</dbReference>
<dbReference type="SUPFAM" id="SSF53850">
    <property type="entry name" value="Periplasmic binding protein-like II"/>
    <property type="match status" value="1"/>
</dbReference>
<keyword evidence="2 7" id="KW-0732">Signal</keyword>